<evidence type="ECO:0000256" key="5">
    <source>
        <dbReference type="ARBA" id="ARBA00022679"/>
    </source>
</evidence>
<keyword evidence="8" id="KW-0833">Ubl conjugation pathway</keyword>
<evidence type="ECO:0000313" key="15">
    <source>
        <dbReference type="EMBL" id="ERM95008.1"/>
    </source>
</evidence>
<dbReference type="Gene3D" id="3.40.50.620">
    <property type="entry name" value="HUPs"/>
    <property type="match status" value="1"/>
</dbReference>
<evidence type="ECO:0000256" key="4">
    <source>
        <dbReference type="ARBA" id="ARBA00022527"/>
    </source>
</evidence>
<evidence type="ECO:0000256" key="12">
    <source>
        <dbReference type="SAM" id="MobiDB-lite"/>
    </source>
</evidence>
<dbReference type="Gene3D" id="3.30.200.20">
    <property type="entry name" value="Phosphorylase Kinase, domain 1"/>
    <property type="match status" value="1"/>
</dbReference>
<dbReference type="EC" id="2.3.2.27" evidence="3"/>
<evidence type="ECO:0000256" key="1">
    <source>
        <dbReference type="ARBA" id="ARBA00000900"/>
    </source>
</evidence>
<gene>
    <name evidence="15" type="ORF">AMTR_s00009p00235710</name>
</gene>
<dbReference type="InterPro" id="IPR011009">
    <property type="entry name" value="Kinase-like_dom_sf"/>
</dbReference>
<keyword evidence="11" id="KW-0175">Coiled coil</keyword>
<dbReference type="GO" id="GO:0005524">
    <property type="term" value="F:ATP binding"/>
    <property type="evidence" value="ECO:0007669"/>
    <property type="project" value="UniProtKB-UniRule"/>
</dbReference>
<dbReference type="CDD" id="cd01989">
    <property type="entry name" value="USP_STK_Ubox_N"/>
    <property type="match status" value="1"/>
</dbReference>
<evidence type="ECO:0000256" key="2">
    <source>
        <dbReference type="ARBA" id="ARBA00004906"/>
    </source>
</evidence>
<reference evidence="16" key="1">
    <citation type="journal article" date="2013" name="Science">
        <title>The Amborella genome and the evolution of flowering plants.</title>
        <authorList>
            <consortium name="Amborella Genome Project"/>
        </authorList>
    </citation>
    <scope>NUCLEOTIDE SEQUENCE [LARGE SCALE GENOMIC DNA]</scope>
</reference>
<dbReference type="SMART" id="SM00220">
    <property type="entry name" value="S_TKc"/>
    <property type="match status" value="1"/>
</dbReference>
<evidence type="ECO:0000256" key="7">
    <source>
        <dbReference type="ARBA" id="ARBA00022777"/>
    </source>
</evidence>
<dbReference type="Gene3D" id="3.30.40.10">
    <property type="entry name" value="Zinc/RING finger domain, C3HC4 (zinc finger)"/>
    <property type="match status" value="1"/>
</dbReference>
<dbReference type="PROSITE" id="PS00107">
    <property type="entry name" value="PROTEIN_KINASE_ATP"/>
    <property type="match status" value="1"/>
</dbReference>
<organism evidence="15 16">
    <name type="scientific">Amborella trichopoda</name>
    <dbReference type="NCBI Taxonomy" id="13333"/>
    <lineage>
        <taxon>Eukaryota</taxon>
        <taxon>Viridiplantae</taxon>
        <taxon>Streptophyta</taxon>
        <taxon>Embryophyta</taxon>
        <taxon>Tracheophyta</taxon>
        <taxon>Spermatophyta</taxon>
        <taxon>Magnoliopsida</taxon>
        <taxon>Amborellales</taxon>
        <taxon>Amborellaceae</taxon>
        <taxon>Amborella</taxon>
    </lineage>
</organism>
<keyword evidence="9 10" id="KW-0067">ATP-binding</keyword>
<dbReference type="KEGG" id="atr:18422993"/>
<dbReference type="PROSITE" id="PS00108">
    <property type="entry name" value="PROTEIN_KINASE_ST"/>
    <property type="match status" value="1"/>
</dbReference>
<feature type="coiled-coil region" evidence="11">
    <location>
        <begin position="402"/>
        <end position="492"/>
    </location>
</feature>
<keyword evidence="5" id="KW-0808">Transferase</keyword>
<keyword evidence="6 10" id="KW-0547">Nucleotide-binding</keyword>
<dbReference type="CDD" id="cd16655">
    <property type="entry name" value="RING-Ubox_WDSUB1-like"/>
    <property type="match status" value="1"/>
</dbReference>
<dbReference type="Gene3D" id="1.10.510.10">
    <property type="entry name" value="Transferase(Phosphotransferase) domain 1"/>
    <property type="match status" value="1"/>
</dbReference>
<feature type="domain" description="Protein kinase" evidence="13">
    <location>
        <begin position="517"/>
        <end position="780"/>
    </location>
</feature>
<dbReference type="EMBL" id="KI397501">
    <property type="protein sequence ID" value="ERM95008.1"/>
    <property type="molecule type" value="Genomic_DNA"/>
</dbReference>
<dbReference type="InterPro" id="IPR003613">
    <property type="entry name" value="Ubox_domain"/>
</dbReference>
<dbReference type="InterPro" id="IPR001245">
    <property type="entry name" value="Ser-Thr/Tyr_kinase_cat_dom"/>
</dbReference>
<evidence type="ECO:0000256" key="11">
    <source>
        <dbReference type="SAM" id="Coils"/>
    </source>
</evidence>
<dbReference type="SUPFAM" id="SSF57850">
    <property type="entry name" value="RING/U-box"/>
    <property type="match status" value="1"/>
</dbReference>
<dbReference type="FunFam" id="3.30.200.20:FF:000039">
    <property type="entry name" value="receptor-like protein kinase FERONIA"/>
    <property type="match status" value="1"/>
</dbReference>
<keyword evidence="16" id="KW-1185">Reference proteome</keyword>
<dbReference type="Pfam" id="PF04564">
    <property type="entry name" value="U-box"/>
    <property type="match status" value="1"/>
</dbReference>
<dbReference type="InterPro" id="IPR000719">
    <property type="entry name" value="Prot_kinase_dom"/>
</dbReference>
<dbReference type="GO" id="GO:0016567">
    <property type="term" value="P:protein ubiquitination"/>
    <property type="evidence" value="ECO:0007669"/>
    <property type="project" value="UniProtKB-UniPathway"/>
</dbReference>
<comment type="pathway">
    <text evidence="2">Protein modification; protein ubiquitination.</text>
</comment>
<dbReference type="SMART" id="SM00504">
    <property type="entry name" value="Ubox"/>
    <property type="match status" value="1"/>
</dbReference>
<feature type="compositionally biased region" description="Polar residues" evidence="12">
    <location>
        <begin position="226"/>
        <end position="238"/>
    </location>
</feature>
<feature type="region of interest" description="Disordered" evidence="12">
    <location>
        <begin position="215"/>
        <end position="238"/>
    </location>
</feature>
<evidence type="ECO:0000256" key="9">
    <source>
        <dbReference type="ARBA" id="ARBA00022840"/>
    </source>
</evidence>
<dbReference type="Gramene" id="ERM95008">
    <property type="protein sequence ID" value="ERM95008"/>
    <property type="gene ID" value="AMTR_s00009p00235710"/>
</dbReference>
<comment type="catalytic activity">
    <reaction evidence="1">
        <text>S-ubiquitinyl-[E2 ubiquitin-conjugating enzyme]-L-cysteine + [acceptor protein]-L-lysine = [E2 ubiquitin-conjugating enzyme]-L-cysteine + N(6)-ubiquitinyl-[acceptor protein]-L-lysine.</text>
        <dbReference type="EC" id="2.3.2.27"/>
    </reaction>
</comment>
<evidence type="ECO:0000256" key="10">
    <source>
        <dbReference type="PROSITE-ProRule" id="PRU10141"/>
    </source>
</evidence>
<dbReference type="InterPro" id="IPR017441">
    <property type="entry name" value="Protein_kinase_ATP_BS"/>
</dbReference>
<evidence type="ECO:0000256" key="3">
    <source>
        <dbReference type="ARBA" id="ARBA00012483"/>
    </source>
</evidence>
<proteinExistence type="predicted"/>
<dbReference type="Pfam" id="PF07714">
    <property type="entry name" value="PK_Tyr_Ser-Thr"/>
    <property type="match status" value="1"/>
</dbReference>
<dbReference type="PROSITE" id="PS51698">
    <property type="entry name" value="U_BOX"/>
    <property type="match status" value="1"/>
</dbReference>
<keyword evidence="4" id="KW-0723">Serine/threonine-protein kinase</keyword>
<dbReference type="InterPro" id="IPR051348">
    <property type="entry name" value="U-box_ubiquitin_ligases"/>
</dbReference>
<accession>W1NHM8</accession>
<dbReference type="Proteomes" id="UP000017836">
    <property type="component" value="Unassembled WGS sequence"/>
</dbReference>
<keyword evidence="7" id="KW-0418">Kinase</keyword>
<dbReference type="UniPathway" id="UPA00143"/>
<dbReference type="InterPro" id="IPR008271">
    <property type="entry name" value="Ser/Thr_kinase_AS"/>
</dbReference>
<feature type="domain" description="U-box" evidence="14">
    <location>
        <begin position="802"/>
        <end position="872"/>
    </location>
</feature>
<dbReference type="InterPro" id="IPR014729">
    <property type="entry name" value="Rossmann-like_a/b/a_fold"/>
</dbReference>
<dbReference type="SUPFAM" id="SSF52402">
    <property type="entry name" value="Adenine nucleotide alpha hydrolases-like"/>
    <property type="match status" value="1"/>
</dbReference>
<dbReference type="SUPFAM" id="SSF56112">
    <property type="entry name" value="Protein kinase-like (PK-like)"/>
    <property type="match status" value="1"/>
</dbReference>
<dbReference type="OMA" id="CRMITDE"/>
<dbReference type="InterPro" id="IPR013083">
    <property type="entry name" value="Znf_RING/FYVE/PHD"/>
</dbReference>
<dbReference type="eggNOG" id="ENOG502QQ1P">
    <property type="taxonomic scope" value="Eukaryota"/>
</dbReference>
<dbReference type="OrthoDB" id="4062651at2759"/>
<feature type="compositionally biased region" description="Low complexity" evidence="12">
    <location>
        <begin position="215"/>
        <end position="225"/>
    </location>
</feature>
<name>W1NHM8_AMBTC</name>
<dbReference type="GO" id="GO:0061630">
    <property type="term" value="F:ubiquitin protein ligase activity"/>
    <property type="evidence" value="ECO:0007669"/>
    <property type="project" value="UniProtKB-EC"/>
</dbReference>
<evidence type="ECO:0000256" key="8">
    <source>
        <dbReference type="ARBA" id="ARBA00022786"/>
    </source>
</evidence>
<sequence>MALETAIPVVQRPERLLEIPNRNLMESVGEIVPEPQPVSEEEVYVAVGKERKESLKTLQWTIQMFRNKKIILLHVHQPSQMIPTPMGNFPANKVKPIEVKAHRNKEQEDVKKLMNDYLALFSTAEVHVDKRVKEADDIQKGIVQAVAQYEIQKLIMGAAADNCYSRKMNAVTSKKAAHVKKHAPLSCMIFFICKGSLICTREPCAEQPSMWMNSPSPTLTPSTSPVISRQSSTGSVRESMNMRNLLSPWFRRRSKSEHLNIDVEESQSSLGGETVSGMGSIDGEAEIQPDLSGTVESRNGANSEEFASCVSFYPDPIEEPVLDSVEENDEEGSLSICPTDGTDDVMQSLHDQLRRSMEESKNLKREALNESVRCRQAEHVALEARCKAKILETKYEGELKLRIELDEVLNRERHKLEDLANQRDKFSKEVQEICKEKDALTCRIAELDQLVHDLTEKLREAEESLSRVSRENVEIQRQREDVLHQLEQYQKREGHSSGQESFCEFSVMELNIATRNFDGRLKIGQGGYGTVYKGRLRHTDVAIKVLDSGSLQGQSEFQQEVNVLSRVRHPNLVTLIGACSENSCLIYEFLPNGNLEERLCRRNDSPALSFQARIRIASEVCSALLFLHSATPHSIVHGDLKPSNILLSTNDSAKIGDFGICRLLEDSGGTLCWRTDPKGTFPYVDPEFLATGDLTHMSDVYSFGVILLQLLTGRSALGIIRDMHRALENGCLTEILDPTAGSWPFVQANQLAHLALRCCEMNRRSRPDLGSEIVRTVELLRATTDGTVVAGQPVGYPDKHGQVPTYFLCPIFQEIMNDPHVAADGFTYEGEALRGWFESDHDTSPMTNLKLPHLNLIPNRALRSAIQEWVQN</sequence>
<dbReference type="GO" id="GO:0004674">
    <property type="term" value="F:protein serine/threonine kinase activity"/>
    <property type="evidence" value="ECO:0007669"/>
    <property type="project" value="UniProtKB-KW"/>
</dbReference>
<dbReference type="PROSITE" id="PS50011">
    <property type="entry name" value="PROTEIN_KINASE_DOM"/>
    <property type="match status" value="1"/>
</dbReference>
<feature type="binding site" evidence="10">
    <location>
        <position position="544"/>
    </location>
    <ligand>
        <name>ATP</name>
        <dbReference type="ChEBI" id="CHEBI:30616"/>
    </ligand>
</feature>
<dbReference type="AlphaFoldDB" id="W1NHM8"/>
<evidence type="ECO:0000256" key="6">
    <source>
        <dbReference type="ARBA" id="ARBA00022741"/>
    </source>
</evidence>
<dbReference type="PANTHER" id="PTHR45647:SF100">
    <property type="entry name" value="U-BOX DOMAIN-CONTAINING PROTEIN 33"/>
    <property type="match status" value="1"/>
</dbReference>
<evidence type="ECO:0000313" key="16">
    <source>
        <dbReference type="Proteomes" id="UP000017836"/>
    </source>
</evidence>
<dbReference type="PANTHER" id="PTHR45647">
    <property type="entry name" value="OS02G0152300 PROTEIN"/>
    <property type="match status" value="1"/>
</dbReference>
<protein>
    <recommendedName>
        <fullName evidence="3">RING-type E3 ubiquitin transferase</fullName>
        <ecNumber evidence="3">2.3.2.27</ecNumber>
    </recommendedName>
</protein>
<evidence type="ECO:0000259" key="13">
    <source>
        <dbReference type="PROSITE" id="PS50011"/>
    </source>
</evidence>
<dbReference type="HOGENOM" id="CLU_000288_153_0_1"/>
<evidence type="ECO:0000259" key="14">
    <source>
        <dbReference type="PROSITE" id="PS51698"/>
    </source>
</evidence>